<dbReference type="InterPro" id="IPR038765">
    <property type="entry name" value="Papain-like_cys_pep_sf"/>
</dbReference>
<protein>
    <submittedName>
        <fullName evidence="9">Lipoprotein, NlpC/P60 family (SH3 domains)</fullName>
    </submittedName>
</protein>
<gene>
    <name evidence="9" type="ORF">CAV_0632</name>
</gene>
<feature type="domain" description="NLPC/P60 N-terminal" evidence="6">
    <location>
        <begin position="6"/>
        <end position="112"/>
    </location>
</feature>
<dbReference type="InterPro" id="IPR000064">
    <property type="entry name" value="NLP_P60_dom"/>
</dbReference>
<evidence type="ECO:0000256" key="1">
    <source>
        <dbReference type="ARBA" id="ARBA00007074"/>
    </source>
</evidence>
<keyword evidence="9" id="KW-0449">Lipoprotein</keyword>
<sequence length="436" mass="50432">MRVFVFIFALFFISCSSKVENLNSKYADLKFKQDINSLVFFDEKISQSASSYKAKFFTPWHSKLSKKSYKQKDIFWSFALYLSDRKYYFFNKQEISKSYFKKLIDNANVKDFLSLKKKAIITKTSNLKNLPSKTAILLNPFKEGEGLPFDYSLDSVLNIGSPVLISHFTKDKEFAFVLAESGFGFVEARNLELFTEQRAKTYEKLNFITPIKERFPVLSLDNNFAFELRVGAIYPYYAFENGHYIGKIGDLKYKIPSYAVSAFPLSLNDKNLKMQLKELFARPYGWGGYDFERDCSLFIRDLFASFGFYLPRNSYAQSLALKRFDISKLSNLQKQDFIKKYAKPYTTLLYLRGHIMLYAGVLKGENVALHSIWGIRTKDDKRLLVGKSALTTLDVGKESSEVDEKDLILSRLSAISFLSLSENELLRINEALEKYH</sequence>
<dbReference type="Pfam" id="PF12913">
    <property type="entry name" value="SH3_6"/>
    <property type="match status" value="1"/>
</dbReference>
<evidence type="ECO:0000313" key="9">
    <source>
        <dbReference type="EMBL" id="ASQ30298.1"/>
    </source>
</evidence>
<dbReference type="EMBL" id="CP022347">
    <property type="protein sequence ID" value="ASQ30298.1"/>
    <property type="molecule type" value="Genomic_DNA"/>
</dbReference>
<proteinExistence type="inferred from homology"/>
<evidence type="ECO:0000256" key="2">
    <source>
        <dbReference type="ARBA" id="ARBA00022670"/>
    </source>
</evidence>
<dbReference type="Pfam" id="PF12914">
    <property type="entry name" value="SH3_7"/>
    <property type="match status" value="1"/>
</dbReference>
<dbReference type="InterPro" id="IPR027017">
    <property type="entry name" value="P60_peptidase_YkfC"/>
</dbReference>
<dbReference type="RefSeq" id="WP_094325064.1">
    <property type="nucleotide sequence ID" value="NZ_CP022347.1"/>
</dbReference>
<evidence type="ECO:0000259" key="5">
    <source>
        <dbReference type="Pfam" id="PF00877"/>
    </source>
</evidence>
<dbReference type="AlphaFoldDB" id="A0A222MX70"/>
<dbReference type="Gene3D" id="3.90.1720.10">
    <property type="entry name" value="endopeptidase domain like (from Nostoc punctiforme)"/>
    <property type="match status" value="1"/>
</dbReference>
<feature type="domain" description="NlpC/P60" evidence="5">
    <location>
        <begin position="282"/>
        <end position="370"/>
    </location>
</feature>
<reference evidence="9 10" key="1">
    <citation type="submission" date="2017-07" db="EMBL/GenBank/DDBJ databases">
        <title>Analysis of two Campylobacter avium genomes and identification of a novel hippuricase gene.</title>
        <authorList>
            <person name="Miller W.G."/>
            <person name="Chapman M.H."/>
            <person name="Yee E."/>
            <person name="Revez J."/>
            <person name="Bono J.L."/>
            <person name="Rossi M."/>
        </authorList>
    </citation>
    <scope>NUCLEOTIDE SEQUENCE [LARGE SCALE GENOMIC DNA]</scope>
    <source>
        <strain evidence="9 10">LMG 24591</strain>
    </source>
</reference>
<evidence type="ECO:0000256" key="4">
    <source>
        <dbReference type="ARBA" id="ARBA00022807"/>
    </source>
</evidence>
<dbReference type="PIRSF" id="PIRSF019015">
    <property type="entry name" value="P60_peptidase_YkfC"/>
    <property type="match status" value="1"/>
</dbReference>
<accession>A0A222MX70</accession>
<keyword evidence="4" id="KW-0788">Thiol protease</keyword>
<keyword evidence="3" id="KW-0378">Hydrolase</keyword>
<dbReference type="Pfam" id="PF00877">
    <property type="entry name" value="NLPC_P60"/>
    <property type="match status" value="1"/>
</dbReference>
<dbReference type="SUPFAM" id="SSF54001">
    <property type="entry name" value="Cysteine proteinases"/>
    <property type="match status" value="1"/>
</dbReference>
<feature type="domain" description="SH3b1" evidence="7">
    <location>
        <begin position="138"/>
        <end position="187"/>
    </location>
</feature>
<comment type="similarity">
    <text evidence="1">Belongs to the peptidase C40 family.</text>
</comment>
<organism evidence="9 10">
    <name type="scientific">Campylobacter avium LMG 24591</name>
    <dbReference type="NCBI Taxonomy" id="522484"/>
    <lineage>
        <taxon>Bacteria</taxon>
        <taxon>Pseudomonadati</taxon>
        <taxon>Campylobacterota</taxon>
        <taxon>Epsilonproteobacteria</taxon>
        <taxon>Campylobacterales</taxon>
        <taxon>Campylobacteraceae</taxon>
        <taxon>Campylobacter</taxon>
    </lineage>
</organism>
<evidence type="ECO:0000256" key="3">
    <source>
        <dbReference type="ARBA" id="ARBA00022801"/>
    </source>
</evidence>
<dbReference type="OrthoDB" id="9799970at2"/>
<evidence type="ECO:0000259" key="6">
    <source>
        <dbReference type="Pfam" id="PF12912"/>
    </source>
</evidence>
<evidence type="ECO:0000259" key="7">
    <source>
        <dbReference type="Pfam" id="PF12913"/>
    </source>
</evidence>
<dbReference type="InterPro" id="IPR039439">
    <property type="entry name" value="SH3b1_dom"/>
</dbReference>
<evidence type="ECO:0000259" key="8">
    <source>
        <dbReference type="Pfam" id="PF12914"/>
    </source>
</evidence>
<dbReference type="Proteomes" id="UP000201169">
    <property type="component" value="Chromosome"/>
</dbReference>
<name>A0A222MX70_9BACT</name>
<dbReference type="PROSITE" id="PS51257">
    <property type="entry name" value="PROKAR_LIPOPROTEIN"/>
    <property type="match status" value="1"/>
</dbReference>
<dbReference type="GO" id="GO:0006508">
    <property type="term" value="P:proteolysis"/>
    <property type="evidence" value="ECO:0007669"/>
    <property type="project" value="UniProtKB-KW"/>
</dbReference>
<keyword evidence="10" id="KW-1185">Reference proteome</keyword>
<dbReference type="KEGG" id="cavi:CAV_0632"/>
<dbReference type="Pfam" id="PF12912">
    <property type="entry name" value="N_NLPC_P60"/>
    <property type="match status" value="1"/>
</dbReference>
<keyword evidence="2" id="KW-0645">Protease</keyword>
<dbReference type="GO" id="GO:0008234">
    <property type="term" value="F:cysteine-type peptidase activity"/>
    <property type="evidence" value="ECO:0007669"/>
    <property type="project" value="UniProtKB-KW"/>
</dbReference>
<feature type="domain" description="SH3b2-type SH3" evidence="8">
    <location>
        <begin position="199"/>
        <end position="238"/>
    </location>
</feature>
<dbReference type="InterPro" id="IPR026864">
    <property type="entry name" value="SH3b2-type_SH3"/>
</dbReference>
<dbReference type="InterPro" id="IPR025606">
    <property type="entry name" value="NLPC/P60_N_dom"/>
</dbReference>
<evidence type="ECO:0000313" key="10">
    <source>
        <dbReference type="Proteomes" id="UP000201169"/>
    </source>
</evidence>